<protein>
    <recommendedName>
        <fullName evidence="1">Reverse transcriptase zinc-binding domain-containing protein</fullName>
    </recommendedName>
</protein>
<evidence type="ECO:0000259" key="1">
    <source>
        <dbReference type="Pfam" id="PF13966"/>
    </source>
</evidence>
<dbReference type="EMBL" id="BAABME010003832">
    <property type="protein sequence ID" value="GAA0160282.1"/>
    <property type="molecule type" value="Genomic_DNA"/>
</dbReference>
<comment type="caution">
    <text evidence="2">The sequence shown here is derived from an EMBL/GenBank/DDBJ whole genome shotgun (WGS) entry which is preliminary data.</text>
</comment>
<dbReference type="AlphaFoldDB" id="A0AAV3Q899"/>
<name>A0AAV3Q899_LITER</name>
<organism evidence="2 3">
    <name type="scientific">Lithospermum erythrorhizon</name>
    <name type="common">Purple gromwell</name>
    <name type="synonym">Lithospermum officinale var. erythrorhizon</name>
    <dbReference type="NCBI Taxonomy" id="34254"/>
    <lineage>
        <taxon>Eukaryota</taxon>
        <taxon>Viridiplantae</taxon>
        <taxon>Streptophyta</taxon>
        <taxon>Embryophyta</taxon>
        <taxon>Tracheophyta</taxon>
        <taxon>Spermatophyta</taxon>
        <taxon>Magnoliopsida</taxon>
        <taxon>eudicotyledons</taxon>
        <taxon>Gunneridae</taxon>
        <taxon>Pentapetalae</taxon>
        <taxon>asterids</taxon>
        <taxon>lamiids</taxon>
        <taxon>Boraginales</taxon>
        <taxon>Boraginaceae</taxon>
        <taxon>Boraginoideae</taxon>
        <taxon>Lithospermeae</taxon>
        <taxon>Lithospermum</taxon>
    </lineage>
</organism>
<accession>A0AAV3Q899</accession>
<dbReference type="Pfam" id="PF13966">
    <property type="entry name" value="zf-RVT"/>
    <property type="match status" value="1"/>
</dbReference>
<feature type="domain" description="Reverse transcriptase zinc-binding" evidence="1">
    <location>
        <begin position="21"/>
        <end position="90"/>
    </location>
</feature>
<proteinExistence type="predicted"/>
<sequence length="122" mass="14082">MKLNSNLGGKGMGGSNHGDSNDLCWKSVWPLKVPPRIKICLWKACHNILPTKDRLRRRGIMVESSCKFCKEDRETLVHISVSCSYTNKFWFASPWCLSTGVREWSSFKEWWMSITATLKIQD</sequence>
<reference evidence="2 3" key="1">
    <citation type="submission" date="2024-01" db="EMBL/GenBank/DDBJ databases">
        <title>The complete chloroplast genome sequence of Lithospermum erythrorhizon: insights into the phylogenetic relationship among Boraginaceae species and the maternal lineages of purple gromwells.</title>
        <authorList>
            <person name="Okada T."/>
            <person name="Watanabe K."/>
        </authorList>
    </citation>
    <scope>NUCLEOTIDE SEQUENCE [LARGE SCALE GENOMIC DNA]</scope>
</reference>
<gene>
    <name evidence="2" type="ORF">LIER_16869</name>
</gene>
<evidence type="ECO:0000313" key="2">
    <source>
        <dbReference type="EMBL" id="GAA0160282.1"/>
    </source>
</evidence>
<dbReference type="InterPro" id="IPR026960">
    <property type="entry name" value="RVT-Znf"/>
</dbReference>
<keyword evidence="3" id="KW-1185">Reference proteome</keyword>
<evidence type="ECO:0000313" key="3">
    <source>
        <dbReference type="Proteomes" id="UP001454036"/>
    </source>
</evidence>
<dbReference type="Proteomes" id="UP001454036">
    <property type="component" value="Unassembled WGS sequence"/>
</dbReference>